<dbReference type="InterPro" id="IPR053745">
    <property type="entry name" value="Viral_Tail_Comp_sf"/>
</dbReference>
<organism evidence="1 2">
    <name type="scientific">Ruegeria marisrubri</name>
    <dbReference type="NCBI Taxonomy" id="1685379"/>
    <lineage>
        <taxon>Bacteria</taxon>
        <taxon>Pseudomonadati</taxon>
        <taxon>Pseudomonadota</taxon>
        <taxon>Alphaproteobacteria</taxon>
        <taxon>Rhodobacterales</taxon>
        <taxon>Roseobacteraceae</taxon>
        <taxon>Ruegeria</taxon>
    </lineage>
</organism>
<evidence type="ECO:0000313" key="2">
    <source>
        <dbReference type="Proteomes" id="UP000053791"/>
    </source>
</evidence>
<proteinExistence type="predicted"/>
<evidence type="ECO:0000313" key="1">
    <source>
        <dbReference type="EMBL" id="KUJ80748.1"/>
    </source>
</evidence>
<dbReference type="AlphaFoldDB" id="A0A0X3TYG0"/>
<protein>
    <recommendedName>
        <fullName evidence="3">DUF3168 domain-containing protein</fullName>
    </recommendedName>
</protein>
<dbReference type="Pfam" id="PF11367">
    <property type="entry name" value="Tail_completion_gp17"/>
    <property type="match status" value="1"/>
</dbReference>
<comment type="caution">
    <text evidence="1">The sequence shown here is derived from an EMBL/GenBank/DDBJ whole genome shotgun (WGS) entry which is preliminary data.</text>
</comment>
<dbReference type="Proteomes" id="UP000053791">
    <property type="component" value="Unassembled WGS sequence"/>
</dbReference>
<dbReference type="InterPro" id="IPR021508">
    <property type="entry name" value="Gp17-like"/>
</dbReference>
<dbReference type="OrthoDB" id="7644395at2"/>
<dbReference type="RefSeq" id="WP_068346331.1">
    <property type="nucleotide sequence ID" value="NZ_LQBQ01000012.1"/>
</dbReference>
<dbReference type="STRING" id="1685379.AVO45_06880"/>
<gene>
    <name evidence="1" type="ORF">AVO45_06880</name>
</gene>
<name>A0A0X3TYG0_9RHOB</name>
<evidence type="ECO:0008006" key="3">
    <source>
        <dbReference type="Google" id="ProtNLM"/>
    </source>
</evidence>
<keyword evidence="2" id="KW-1185">Reference proteome</keyword>
<dbReference type="EMBL" id="LQBQ01000012">
    <property type="protein sequence ID" value="KUJ80748.1"/>
    <property type="molecule type" value="Genomic_DNA"/>
</dbReference>
<dbReference type="Gene3D" id="3.30.2000.30">
    <property type="match status" value="1"/>
</dbReference>
<accession>A0A0X3TYG0</accession>
<sequence>MSYAVSAALQEAVFQCLSANAEVQALSGGAIHDAVPSGAVPRTYVALGPEEAREASDGTGTGALHRFTISVVTDAAGFSTAKTLAGAVCDALLAAPLILSRGRLVGLWFERASARRTGTGGAIRQIDLRFRARVEDD</sequence>
<reference evidence="1 2" key="1">
    <citation type="submission" date="2015-12" db="EMBL/GenBank/DDBJ databases">
        <authorList>
            <person name="Shamseldin A."/>
            <person name="Moawad H."/>
            <person name="Abd El-Rahim W.M."/>
            <person name="Sadowsky M.J."/>
        </authorList>
    </citation>
    <scope>NUCLEOTIDE SEQUENCE [LARGE SCALE GENOMIC DNA]</scope>
    <source>
        <strain evidence="1 2">ZGT118</strain>
    </source>
</reference>